<dbReference type="InterPro" id="IPR042099">
    <property type="entry name" value="ANL_N_sf"/>
</dbReference>
<evidence type="ECO:0000313" key="4">
    <source>
        <dbReference type="EMBL" id="KAJ4363131.1"/>
    </source>
</evidence>
<dbReference type="AlphaFoldDB" id="A0A9W9CHU9"/>
<evidence type="ECO:0000313" key="5">
    <source>
        <dbReference type="Proteomes" id="UP001140560"/>
    </source>
</evidence>
<dbReference type="Gene3D" id="3.40.50.12780">
    <property type="entry name" value="N-terminal domain of ligase-like"/>
    <property type="match status" value="1"/>
</dbReference>
<gene>
    <name evidence="4" type="ORF">N0V83_010251</name>
</gene>
<evidence type="ECO:0000256" key="1">
    <source>
        <dbReference type="ARBA" id="ARBA00022450"/>
    </source>
</evidence>
<accession>A0A9W9CHU9</accession>
<keyword evidence="5" id="KW-1185">Reference proteome</keyword>
<comment type="caution">
    <text evidence="4">The sequence shown here is derived from an EMBL/GenBank/DDBJ whole genome shotgun (WGS) entry which is preliminary data.</text>
</comment>
<dbReference type="InterPro" id="IPR051414">
    <property type="entry name" value="Adenylate-forming_Reductase"/>
</dbReference>
<reference evidence="4" key="1">
    <citation type="submission" date="2022-10" db="EMBL/GenBank/DDBJ databases">
        <title>Tapping the CABI collections for fungal endophytes: first genome assemblies for Collariella, Neodidymelliopsis, Ascochyta clinopodiicola, Didymella pomorum, Didymosphaeria variabile, Neocosmospora piperis and Neocucurbitaria cava.</title>
        <authorList>
            <person name="Hill R."/>
        </authorList>
    </citation>
    <scope>NUCLEOTIDE SEQUENCE</scope>
    <source>
        <strain evidence="4">IMI 356814</strain>
    </source>
</reference>
<dbReference type="Pfam" id="PF23562">
    <property type="entry name" value="AMP-binding_C_3"/>
    <property type="match status" value="1"/>
</dbReference>
<proteinExistence type="predicted"/>
<dbReference type="EMBL" id="JAPEUY010000020">
    <property type="protein sequence ID" value="KAJ4363131.1"/>
    <property type="molecule type" value="Genomic_DNA"/>
</dbReference>
<dbReference type="PANTHER" id="PTHR43439:SF2">
    <property type="entry name" value="ENZYME, PUTATIVE (JCVI)-RELATED"/>
    <property type="match status" value="1"/>
</dbReference>
<sequence length="562" mass="62553">MAARPSTWPQSTKELLPHVLFKLADKYPDLTYAEYHINPATIADGFRKVTYREMANAVHASAWWIEKNAGKPEVDDGRETMVYIGPNDVRYGILVLASVMVGYKMLFPSPRYGRDALAALIDRVDGKIMLRPSTPVPVVDEVLQAREMKSFQIPSLEGLLSAQPDPYQYTKAFETSKHEPLIALHTSGTTGFPKPIIWTHDWANSVAESTYMPSPDGYERMDAIYHGPQTRMMFMFPPFHASGFFGSLFFQLLTGATVIFPPAAASPQAQMDAMAESLDLLDEPVDSVPMPPPHVEYLGANPGLLDRVSNKIKTAYWAGGDISMAAGNAVSAKMQLFTSMGSTELGLWPSLRKSGPWNAENVDEHWHYMRFHPAQNIKFIPMSDSADGQLYEAVMVRNKDDEWVQPIFKISSNAGEKEVKLGDLYTQHPQDAQLWKHYGRADDLLVFITSEKFHPGAAERRITSHPGVEDVMIVGTRRAKASLIVKLGEGVRLDDVWDTIEDVNKASPVYARVATKDMVLVAKQPFLKTAKGTVQKKAMLDLYAKELDALYSEPKSSAPTTP</sequence>
<organism evidence="4 5">
    <name type="scientific">Neocucurbitaria cava</name>
    <dbReference type="NCBI Taxonomy" id="798079"/>
    <lineage>
        <taxon>Eukaryota</taxon>
        <taxon>Fungi</taxon>
        <taxon>Dikarya</taxon>
        <taxon>Ascomycota</taxon>
        <taxon>Pezizomycotina</taxon>
        <taxon>Dothideomycetes</taxon>
        <taxon>Pleosporomycetidae</taxon>
        <taxon>Pleosporales</taxon>
        <taxon>Pleosporineae</taxon>
        <taxon>Cucurbitariaceae</taxon>
        <taxon>Neocucurbitaria</taxon>
    </lineage>
</organism>
<dbReference type="Pfam" id="PF00501">
    <property type="entry name" value="AMP-binding"/>
    <property type="match status" value="1"/>
</dbReference>
<dbReference type="PANTHER" id="PTHR43439">
    <property type="entry name" value="PHENYLACETATE-COENZYME A LIGASE"/>
    <property type="match status" value="1"/>
</dbReference>
<keyword evidence="1" id="KW-0596">Phosphopantetheine</keyword>
<protein>
    <recommendedName>
        <fullName evidence="3">AMP-dependent synthetase/ligase domain-containing protein</fullName>
    </recommendedName>
</protein>
<evidence type="ECO:0000256" key="2">
    <source>
        <dbReference type="ARBA" id="ARBA00022553"/>
    </source>
</evidence>
<dbReference type="Proteomes" id="UP001140560">
    <property type="component" value="Unassembled WGS sequence"/>
</dbReference>
<dbReference type="InterPro" id="IPR000873">
    <property type="entry name" value="AMP-dep_synth/lig_dom"/>
</dbReference>
<dbReference type="SUPFAM" id="SSF56801">
    <property type="entry name" value="Acetyl-CoA synthetase-like"/>
    <property type="match status" value="1"/>
</dbReference>
<dbReference type="OrthoDB" id="429813at2759"/>
<name>A0A9W9CHU9_9PLEO</name>
<keyword evidence="2" id="KW-0597">Phosphoprotein</keyword>
<feature type="domain" description="AMP-dependent synthetase/ligase" evidence="3">
    <location>
        <begin position="38"/>
        <end position="349"/>
    </location>
</feature>
<evidence type="ECO:0000259" key="3">
    <source>
        <dbReference type="Pfam" id="PF00501"/>
    </source>
</evidence>